<evidence type="ECO:0000256" key="2">
    <source>
        <dbReference type="SAM" id="MobiDB-lite"/>
    </source>
</evidence>
<dbReference type="Proteomes" id="UP000054047">
    <property type="component" value="Unassembled WGS sequence"/>
</dbReference>
<evidence type="ECO:0000313" key="3">
    <source>
        <dbReference type="EMBL" id="KIH56176.1"/>
    </source>
</evidence>
<keyword evidence="1" id="KW-0175">Coiled coil</keyword>
<proteinExistence type="predicted"/>
<evidence type="ECO:0000256" key="1">
    <source>
        <dbReference type="SAM" id="Coils"/>
    </source>
</evidence>
<dbReference type="EMBL" id="KN736146">
    <property type="protein sequence ID" value="KIH56176.1"/>
    <property type="molecule type" value="Genomic_DNA"/>
</dbReference>
<dbReference type="AlphaFoldDB" id="A0A0C2GGE3"/>
<organism evidence="3 4">
    <name type="scientific">Ancylostoma duodenale</name>
    <dbReference type="NCBI Taxonomy" id="51022"/>
    <lineage>
        <taxon>Eukaryota</taxon>
        <taxon>Metazoa</taxon>
        <taxon>Ecdysozoa</taxon>
        <taxon>Nematoda</taxon>
        <taxon>Chromadorea</taxon>
        <taxon>Rhabditida</taxon>
        <taxon>Rhabditina</taxon>
        <taxon>Rhabditomorpha</taxon>
        <taxon>Strongyloidea</taxon>
        <taxon>Ancylostomatidae</taxon>
        <taxon>Ancylostomatinae</taxon>
        <taxon>Ancylostoma</taxon>
    </lineage>
</organism>
<protein>
    <submittedName>
        <fullName evidence="3">Uncharacterized protein</fullName>
    </submittedName>
</protein>
<gene>
    <name evidence="3" type="ORF">ANCDUO_13645</name>
</gene>
<dbReference type="OrthoDB" id="5862292at2759"/>
<name>A0A0C2GGE3_9BILA</name>
<evidence type="ECO:0000313" key="4">
    <source>
        <dbReference type="Proteomes" id="UP000054047"/>
    </source>
</evidence>
<feature type="compositionally biased region" description="Acidic residues" evidence="2">
    <location>
        <begin position="173"/>
        <end position="182"/>
    </location>
</feature>
<sequence>MAFAFYRKPLLLSAKTLKTLVENFSSYTKPLEITENEDELFHKCCRATDLITEAINQIKTSKESLQRQFDKMQALYENTTAKSEKKDMFSELQEIENESKFQKVIASANETIFMLEIRQTEARHDKLRLSQKLGLKIPSAKTRYSRKPPDLASDGTEQRVDSRDNNSEHSIDDEFLSDDESEQSQRLHKAISPLKIKLPKFYVSEGKESEIIQNIFELDGLGISSDEYKRNESVVDYLQKYSRTISFKDGIHSHRSLPAEGQHN</sequence>
<keyword evidence="4" id="KW-1185">Reference proteome</keyword>
<accession>A0A0C2GGE3</accession>
<feature type="region of interest" description="Disordered" evidence="2">
    <location>
        <begin position="139"/>
        <end position="186"/>
    </location>
</feature>
<reference evidence="3 4" key="1">
    <citation type="submission" date="2013-12" db="EMBL/GenBank/DDBJ databases">
        <title>Draft genome of the parsitic nematode Ancylostoma duodenale.</title>
        <authorList>
            <person name="Mitreva M."/>
        </authorList>
    </citation>
    <scope>NUCLEOTIDE SEQUENCE [LARGE SCALE GENOMIC DNA]</scope>
    <source>
        <strain evidence="3 4">Zhejiang</strain>
    </source>
</reference>
<feature type="coiled-coil region" evidence="1">
    <location>
        <begin position="55"/>
        <end position="98"/>
    </location>
</feature>
<feature type="compositionally biased region" description="Basic and acidic residues" evidence="2">
    <location>
        <begin position="156"/>
        <end position="172"/>
    </location>
</feature>